<sequence length="100" mass="11702">MAGNYSRNKGRRLEQELVNILKDSGLEACRISMVETGRIQKGDLLINNKWTAEVKGGDQVPKFVYDANKEGEEILFMKRDRQKWKVCVNIDWFLEHLNFK</sequence>
<dbReference type="Proteomes" id="UP000886066">
    <property type="component" value="Unassembled WGS sequence"/>
</dbReference>
<evidence type="ECO:0000313" key="1">
    <source>
        <dbReference type="EMBL" id="HDQ88774.1"/>
    </source>
</evidence>
<accession>A0A7C1HD16</accession>
<proteinExistence type="predicted"/>
<dbReference type="EMBL" id="DSDM01000082">
    <property type="protein sequence ID" value="HDQ88774.1"/>
    <property type="molecule type" value="Genomic_DNA"/>
</dbReference>
<dbReference type="AlphaFoldDB" id="A0A7C1HD16"/>
<comment type="caution">
    <text evidence="1">The sequence shown here is derived from an EMBL/GenBank/DDBJ whole genome shotgun (WGS) entry which is preliminary data.</text>
</comment>
<gene>
    <name evidence="1" type="ORF">ENN92_01345</name>
</gene>
<protein>
    <submittedName>
        <fullName evidence="1">Uncharacterized protein</fullName>
    </submittedName>
</protein>
<organism evidence="1">
    <name type="scientific">candidate division WWE3 bacterium</name>
    <dbReference type="NCBI Taxonomy" id="2053526"/>
    <lineage>
        <taxon>Bacteria</taxon>
        <taxon>Katanobacteria</taxon>
    </lineage>
</organism>
<reference evidence="1" key="1">
    <citation type="journal article" date="2020" name="mSystems">
        <title>Genome- and Community-Level Interaction Insights into Carbon Utilization and Element Cycling Functions of Hydrothermarchaeota in Hydrothermal Sediment.</title>
        <authorList>
            <person name="Zhou Z."/>
            <person name="Liu Y."/>
            <person name="Xu W."/>
            <person name="Pan J."/>
            <person name="Luo Z.H."/>
            <person name="Li M."/>
        </authorList>
    </citation>
    <scope>NUCLEOTIDE SEQUENCE [LARGE SCALE GENOMIC DNA]</scope>
    <source>
        <strain evidence="1">SpSt-1219</strain>
    </source>
</reference>
<name>A0A7C1HD16_UNCKA</name>